<keyword evidence="5" id="KW-0472">Membrane</keyword>
<dbReference type="CDD" id="cd06225">
    <property type="entry name" value="HAMP"/>
    <property type="match status" value="1"/>
</dbReference>
<evidence type="ECO:0000259" key="7">
    <source>
        <dbReference type="PROSITE" id="PS50885"/>
    </source>
</evidence>
<dbReference type="RefSeq" id="WP_307159291.1">
    <property type="nucleotide sequence ID" value="NZ_JAUSWH010000012.1"/>
</dbReference>
<dbReference type="Pfam" id="PF05227">
    <property type="entry name" value="CHASE3"/>
    <property type="match status" value="1"/>
</dbReference>
<dbReference type="InterPro" id="IPR007891">
    <property type="entry name" value="CHASE3"/>
</dbReference>
<keyword evidence="5" id="KW-1133">Transmembrane helix</keyword>
<dbReference type="InterPro" id="IPR051310">
    <property type="entry name" value="MCP_chemotaxis"/>
</dbReference>
<feature type="transmembrane region" description="Helical" evidence="5">
    <location>
        <begin position="191"/>
        <end position="213"/>
    </location>
</feature>
<evidence type="ECO:0000313" key="8">
    <source>
        <dbReference type="EMBL" id="MDQ0457108.1"/>
    </source>
</evidence>
<keyword evidence="1" id="KW-0145">Chemotaxis</keyword>
<dbReference type="SUPFAM" id="SSF58104">
    <property type="entry name" value="Methyl-accepting chemotaxis protein (MCP) signaling domain"/>
    <property type="match status" value="1"/>
</dbReference>
<evidence type="ECO:0000256" key="2">
    <source>
        <dbReference type="ARBA" id="ARBA00029447"/>
    </source>
</evidence>
<name>A0ABU0IFR6_9HYPH</name>
<feature type="domain" description="HAMP" evidence="7">
    <location>
        <begin position="210"/>
        <end position="263"/>
    </location>
</feature>
<dbReference type="CDD" id="cd11386">
    <property type="entry name" value="MCP_signal"/>
    <property type="match status" value="1"/>
</dbReference>
<evidence type="ECO:0000256" key="4">
    <source>
        <dbReference type="SAM" id="MobiDB-lite"/>
    </source>
</evidence>
<dbReference type="Pfam" id="PF00015">
    <property type="entry name" value="MCPsignal"/>
    <property type="match status" value="1"/>
</dbReference>
<evidence type="ECO:0000256" key="3">
    <source>
        <dbReference type="PROSITE-ProRule" id="PRU00284"/>
    </source>
</evidence>
<dbReference type="PANTHER" id="PTHR43531">
    <property type="entry name" value="PROTEIN ICFG"/>
    <property type="match status" value="1"/>
</dbReference>
<dbReference type="PROSITE" id="PS50885">
    <property type="entry name" value="HAMP"/>
    <property type="match status" value="2"/>
</dbReference>
<evidence type="ECO:0000259" key="6">
    <source>
        <dbReference type="PROSITE" id="PS50111"/>
    </source>
</evidence>
<keyword evidence="5" id="KW-0812">Transmembrane</keyword>
<dbReference type="SUPFAM" id="SSF158472">
    <property type="entry name" value="HAMP domain-like"/>
    <property type="match status" value="1"/>
</dbReference>
<dbReference type="SMART" id="SM00304">
    <property type="entry name" value="HAMP"/>
    <property type="match status" value="2"/>
</dbReference>
<dbReference type="InterPro" id="IPR004089">
    <property type="entry name" value="MCPsignal_dom"/>
</dbReference>
<gene>
    <name evidence="8" type="ORF">QO005_003455</name>
</gene>
<dbReference type="Proteomes" id="UP001235269">
    <property type="component" value="Unassembled WGS sequence"/>
</dbReference>
<dbReference type="PROSITE" id="PS50111">
    <property type="entry name" value="CHEMOTAXIS_TRANSDUC_2"/>
    <property type="match status" value="1"/>
</dbReference>
<dbReference type="InterPro" id="IPR003660">
    <property type="entry name" value="HAMP_dom"/>
</dbReference>
<dbReference type="PANTHER" id="PTHR43531:SF11">
    <property type="entry name" value="METHYL-ACCEPTING CHEMOTAXIS PROTEIN 3"/>
    <property type="match status" value="1"/>
</dbReference>
<dbReference type="CDD" id="cd19410">
    <property type="entry name" value="HK9-like_sensor"/>
    <property type="match status" value="1"/>
</dbReference>
<comment type="similarity">
    <text evidence="2">Belongs to the methyl-accepting chemotaxis (MCP) protein family.</text>
</comment>
<comment type="caution">
    <text evidence="8">The sequence shown here is derived from an EMBL/GenBank/DDBJ whole genome shotgun (WGS) entry which is preliminary data.</text>
</comment>
<dbReference type="SMART" id="SM00283">
    <property type="entry name" value="MA"/>
    <property type="match status" value="1"/>
</dbReference>
<protein>
    <submittedName>
        <fullName evidence="8">Methyl-accepting chemotaxis protein</fullName>
    </submittedName>
</protein>
<reference evidence="8 9" key="1">
    <citation type="submission" date="2023-07" db="EMBL/GenBank/DDBJ databases">
        <title>Genomic Encyclopedia of Type Strains, Phase IV (KMG-IV): sequencing the most valuable type-strain genomes for metagenomic binning, comparative biology and taxonomic classification.</title>
        <authorList>
            <person name="Goeker M."/>
        </authorList>
    </citation>
    <scope>NUCLEOTIDE SEQUENCE [LARGE SCALE GENOMIC DNA]</scope>
    <source>
        <strain evidence="8 9">DSM 100301</strain>
    </source>
</reference>
<feature type="region of interest" description="Disordered" evidence="4">
    <location>
        <begin position="598"/>
        <end position="630"/>
    </location>
</feature>
<feature type="domain" description="Methyl-accepting transducer" evidence="6">
    <location>
        <begin position="348"/>
        <end position="577"/>
    </location>
</feature>
<evidence type="ECO:0000256" key="5">
    <source>
        <dbReference type="SAM" id="Phobius"/>
    </source>
</evidence>
<organism evidence="8 9">
    <name type="scientific">Rhizobium paknamense</name>
    <dbReference type="NCBI Taxonomy" id="1206817"/>
    <lineage>
        <taxon>Bacteria</taxon>
        <taxon>Pseudomonadati</taxon>
        <taxon>Pseudomonadota</taxon>
        <taxon>Alphaproteobacteria</taxon>
        <taxon>Hyphomicrobiales</taxon>
        <taxon>Rhizobiaceae</taxon>
        <taxon>Rhizobium/Agrobacterium group</taxon>
        <taxon>Rhizobium</taxon>
    </lineage>
</organism>
<dbReference type="Gene3D" id="6.10.340.10">
    <property type="match status" value="1"/>
</dbReference>
<feature type="compositionally biased region" description="Low complexity" evidence="4">
    <location>
        <begin position="598"/>
        <end position="629"/>
    </location>
</feature>
<sequence length="654" mass="69460">MLKNIRILTKISLILGLLIVVSLAVATVSYTSSSTQSDSARWTDHTYVVINKINMMMAAMVDQETGMRAYLLAGDKKFLEPQIAGAKAFKENWDALKQLTSDNPVQQKRLDSIAALAQTWNEKVVLAEMKLMENPATWEQARQIEISGAGKTSMDGIRGLVKEMVDAEASLLGVRKTSAENAASLSTTTSIVGGIAMIATAGLGLIFLNGGLVRPLRGINDSMLELAKGRNDIDIPGRGRKDEIGEMAASVEVFRQTAIQKVESDRVANETRQTTEAERARVAEMDRKRAEEMSVATSGLAEGLKQLSQGDLTFQLQQPFAPDFEGLRNDFNTAVGHLRETLLHVFNATGTIDSGARELSSSANDLSKRTEQQAASLEETAAALDQITTNVANSSKRTEEARSVALEANRSARQSGEVVSQAVTAMQRIEQSSSQISNIIGVIDEIAFQTNLLALNAGVEAARAGEAGKGFAVVAQEVRELAQRSAQAAKEIKDLIRNSAQEVEGGVRLVTATGDALKVIEGHVVSINAQLDAIATSAREQSVGLSEVNTAVNQMDQVTQQNAAMVEEATAASAGLASESDKLRHLISQFRFEAGGRPAAAHAAPSSSASPARGPAAATASAKPQASPARRMMNKVAKAMGGGGGAAAESWEEF</sequence>
<evidence type="ECO:0000313" key="9">
    <source>
        <dbReference type="Proteomes" id="UP001235269"/>
    </source>
</evidence>
<keyword evidence="9" id="KW-1185">Reference proteome</keyword>
<accession>A0ABU0IFR6</accession>
<keyword evidence="3" id="KW-0807">Transducer</keyword>
<evidence type="ECO:0000256" key="1">
    <source>
        <dbReference type="ARBA" id="ARBA00022500"/>
    </source>
</evidence>
<proteinExistence type="inferred from homology"/>
<dbReference type="Pfam" id="PF00672">
    <property type="entry name" value="HAMP"/>
    <property type="match status" value="1"/>
</dbReference>
<dbReference type="Gene3D" id="1.10.287.950">
    <property type="entry name" value="Methyl-accepting chemotaxis protein"/>
    <property type="match status" value="1"/>
</dbReference>
<feature type="domain" description="HAMP" evidence="7">
    <location>
        <begin position="300"/>
        <end position="343"/>
    </location>
</feature>
<dbReference type="EMBL" id="JAUSWH010000012">
    <property type="protein sequence ID" value="MDQ0457108.1"/>
    <property type="molecule type" value="Genomic_DNA"/>
</dbReference>